<accession>A0A0D3KAQ4</accession>
<dbReference type="AlphaFoldDB" id="A0A0D3KAQ4"/>
<dbReference type="KEGG" id="ehx:EMIHUDRAFT_455916"/>
<dbReference type="EnsemblProtists" id="EOD32839">
    <property type="protein sequence ID" value="EOD32839"/>
    <property type="gene ID" value="EMIHUDRAFT_455916"/>
</dbReference>
<dbReference type="Proteomes" id="UP000013827">
    <property type="component" value="Unassembled WGS sequence"/>
</dbReference>
<sequence>MRSPLPFPCVPDRPYKILLVQRVGVCSFCSTVRRMYMPTITAVDFERWRTQGCVLDPPDESFVRGVMVILHGLVSKPELNGRHGLVLGPLASGRAPVAIAPVQDTEHLIQLSVKPANCALPPEPPDRLATAWNNLALAYKRAGASAYDQAAAAYETALKLQPGKPNFMANYIKLCLVMAGERRGDPEVAQALQEKAGKYLSKLFRPVTTLPENRGLDCNLGIDFVPGYSQRMLTAGVVNSVDAQPARTTYARQWVYDPQREALQEINPGDGKPLTMSAEAREAISRGHGTHVQRNERGETV</sequence>
<evidence type="ECO:0000313" key="1">
    <source>
        <dbReference type="EnsemblProtists" id="EOD32839"/>
    </source>
</evidence>
<dbReference type="InterPro" id="IPR011990">
    <property type="entry name" value="TPR-like_helical_dom_sf"/>
</dbReference>
<protein>
    <recommendedName>
        <fullName evidence="3">Tetratricopeptide repeat protein</fullName>
    </recommendedName>
</protein>
<dbReference type="Gene3D" id="1.25.40.10">
    <property type="entry name" value="Tetratricopeptide repeat domain"/>
    <property type="match status" value="1"/>
</dbReference>
<evidence type="ECO:0008006" key="3">
    <source>
        <dbReference type="Google" id="ProtNLM"/>
    </source>
</evidence>
<name>A0A0D3KAQ4_EMIH1</name>
<dbReference type="GeneID" id="17278111"/>
<reference evidence="2" key="1">
    <citation type="journal article" date="2013" name="Nature">
        <title>Pan genome of the phytoplankton Emiliania underpins its global distribution.</title>
        <authorList>
            <person name="Read B.A."/>
            <person name="Kegel J."/>
            <person name="Klute M.J."/>
            <person name="Kuo A."/>
            <person name="Lefebvre S.C."/>
            <person name="Maumus F."/>
            <person name="Mayer C."/>
            <person name="Miller J."/>
            <person name="Monier A."/>
            <person name="Salamov A."/>
            <person name="Young J."/>
            <person name="Aguilar M."/>
            <person name="Claverie J.M."/>
            <person name="Frickenhaus S."/>
            <person name="Gonzalez K."/>
            <person name="Herman E.K."/>
            <person name="Lin Y.C."/>
            <person name="Napier J."/>
            <person name="Ogata H."/>
            <person name="Sarno A.F."/>
            <person name="Shmutz J."/>
            <person name="Schroeder D."/>
            <person name="de Vargas C."/>
            <person name="Verret F."/>
            <person name="von Dassow P."/>
            <person name="Valentin K."/>
            <person name="Van de Peer Y."/>
            <person name="Wheeler G."/>
            <person name="Dacks J.B."/>
            <person name="Delwiche C.F."/>
            <person name="Dyhrman S.T."/>
            <person name="Glockner G."/>
            <person name="John U."/>
            <person name="Richards T."/>
            <person name="Worden A.Z."/>
            <person name="Zhang X."/>
            <person name="Grigoriev I.V."/>
            <person name="Allen A.E."/>
            <person name="Bidle K."/>
            <person name="Borodovsky M."/>
            <person name="Bowler C."/>
            <person name="Brownlee C."/>
            <person name="Cock J.M."/>
            <person name="Elias M."/>
            <person name="Gladyshev V.N."/>
            <person name="Groth M."/>
            <person name="Guda C."/>
            <person name="Hadaegh A."/>
            <person name="Iglesias-Rodriguez M.D."/>
            <person name="Jenkins J."/>
            <person name="Jones B.M."/>
            <person name="Lawson T."/>
            <person name="Leese F."/>
            <person name="Lindquist E."/>
            <person name="Lobanov A."/>
            <person name="Lomsadze A."/>
            <person name="Malik S.B."/>
            <person name="Marsh M.E."/>
            <person name="Mackinder L."/>
            <person name="Mock T."/>
            <person name="Mueller-Roeber B."/>
            <person name="Pagarete A."/>
            <person name="Parker M."/>
            <person name="Probert I."/>
            <person name="Quesneville H."/>
            <person name="Raines C."/>
            <person name="Rensing S.A."/>
            <person name="Riano-Pachon D.M."/>
            <person name="Richier S."/>
            <person name="Rokitta S."/>
            <person name="Shiraiwa Y."/>
            <person name="Soanes D.M."/>
            <person name="van der Giezen M."/>
            <person name="Wahlund T.M."/>
            <person name="Williams B."/>
            <person name="Wilson W."/>
            <person name="Wolfe G."/>
            <person name="Wurch L.L."/>
        </authorList>
    </citation>
    <scope>NUCLEOTIDE SEQUENCE</scope>
</reference>
<keyword evidence="2" id="KW-1185">Reference proteome</keyword>
<dbReference type="RefSeq" id="XP_005785268.1">
    <property type="nucleotide sequence ID" value="XM_005785211.1"/>
</dbReference>
<evidence type="ECO:0000313" key="2">
    <source>
        <dbReference type="Proteomes" id="UP000013827"/>
    </source>
</evidence>
<proteinExistence type="predicted"/>
<organism evidence="1 2">
    <name type="scientific">Emiliania huxleyi (strain CCMP1516)</name>
    <dbReference type="NCBI Taxonomy" id="280463"/>
    <lineage>
        <taxon>Eukaryota</taxon>
        <taxon>Haptista</taxon>
        <taxon>Haptophyta</taxon>
        <taxon>Prymnesiophyceae</taxon>
        <taxon>Isochrysidales</taxon>
        <taxon>Noelaerhabdaceae</taxon>
        <taxon>Emiliania</taxon>
    </lineage>
</organism>
<dbReference type="PaxDb" id="2903-EOD32839"/>
<dbReference type="HOGENOM" id="CLU_925711_0_0_1"/>
<dbReference type="SUPFAM" id="SSF48452">
    <property type="entry name" value="TPR-like"/>
    <property type="match status" value="1"/>
</dbReference>
<reference evidence="1" key="2">
    <citation type="submission" date="2024-10" db="UniProtKB">
        <authorList>
            <consortium name="EnsemblProtists"/>
        </authorList>
    </citation>
    <scope>IDENTIFICATION</scope>
</reference>